<evidence type="ECO:0000313" key="2">
    <source>
        <dbReference type="Proteomes" id="UP000834106"/>
    </source>
</evidence>
<gene>
    <name evidence="1" type="ORF">FPE_LOCUS11610</name>
</gene>
<name>A0AAD1Z7C8_9LAMI</name>
<reference evidence="1" key="1">
    <citation type="submission" date="2023-05" db="EMBL/GenBank/DDBJ databases">
        <authorList>
            <person name="Huff M."/>
        </authorList>
    </citation>
    <scope>NUCLEOTIDE SEQUENCE</scope>
</reference>
<accession>A0AAD1Z7C8</accession>
<dbReference type="EMBL" id="OU503042">
    <property type="protein sequence ID" value="CAI9764180.1"/>
    <property type="molecule type" value="Genomic_DNA"/>
</dbReference>
<organism evidence="1 2">
    <name type="scientific">Fraxinus pennsylvanica</name>
    <dbReference type="NCBI Taxonomy" id="56036"/>
    <lineage>
        <taxon>Eukaryota</taxon>
        <taxon>Viridiplantae</taxon>
        <taxon>Streptophyta</taxon>
        <taxon>Embryophyta</taxon>
        <taxon>Tracheophyta</taxon>
        <taxon>Spermatophyta</taxon>
        <taxon>Magnoliopsida</taxon>
        <taxon>eudicotyledons</taxon>
        <taxon>Gunneridae</taxon>
        <taxon>Pentapetalae</taxon>
        <taxon>asterids</taxon>
        <taxon>lamiids</taxon>
        <taxon>Lamiales</taxon>
        <taxon>Oleaceae</taxon>
        <taxon>Oleeae</taxon>
        <taxon>Fraxinus</taxon>
    </lineage>
</organism>
<evidence type="ECO:0000313" key="1">
    <source>
        <dbReference type="EMBL" id="CAI9764180.1"/>
    </source>
</evidence>
<keyword evidence="2" id="KW-1185">Reference proteome</keyword>
<protein>
    <submittedName>
        <fullName evidence="1">Uncharacterized protein</fullName>
    </submittedName>
</protein>
<dbReference type="Gene3D" id="2.60.120.650">
    <property type="entry name" value="Cupin"/>
    <property type="match status" value="1"/>
</dbReference>
<dbReference type="AlphaFoldDB" id="A0AAD1Z7C8"/>
<proteinExistence type="predicted"/>
<dbReference type="Proteomes" id="UP000834106">
    <property type="component" value="Chromosome 7"/>
</dbReference>
<sequence length="126" mass="13896">MSRFSVVCCSSRNYEECGLEEKKTDVEIPKWLKGLAMAPEFRPTDTEFADPIASLSKCSELGSDLNLMSKTDNVDRGNCNGGVSRAVFTTRHQELGSEKGRRVKGVGGQVSGAQKQVWQSWEVYDG</sequence>